<evidence type="ECO:0000259" key="7">
    <source>
        <dbReference type="Pfam" id="PF00361"/>
    </source>
</evidence>
<evidence type="ECO:0000256" key="5">
    <source>
        <dbReference type="HAMAP-Rule" id="MF_00445"/>
    </source>
</evidence>
<dbReference type="AlphaFoldDB" id="C6C9B5"/>
<feature type="transmembrane region" description="Helical" evidence="5">
    <location>
        <begin position="159"/>
        <end position="178"/>
    </location>
</feature>
<feature type="transmembrane region" description="Helical" evidence="5">
    <location>
        <begin position="6"/>
        <end position="28"/>
    </location>
</feature>
<comment type="function">
    <text evidence="5">NDH-1 shuttles electrons from NADH, via FMN and iron-sulfur (Fe-S) centers, to quinones in the respiratory chain. The immediate electron acceptor for the enzyme in this species is believed to be ubiquinone. Couples the redox reaction to proton translocation (for every two electrons transferred, four hydrogen ions are translocated across the cytoplasmic membrane), and thus conserves the redox energy in a proton gradient.</text>
</comment>
<dbReference type="GO" id="GO:0042773">
    <property type="term" value="P:ATP synthesis coupled electron transport"/>
    <property type="evidence" value="ECO:0007669"/>
    <property type="project" value="InterPro"/>
</dbReference>
<dbReference type="NCBIfam" id="NF004439">
    <property type="entry name" value="PRK05777.1-1"/>
    <property type="match status" value="1"/>
</dbReference>
<feature type="transmembrane region" description="Helical" evidence="5">
    <location>
        <begin position="297"/>
        <end position="316"/>
    </location>
</feature>
<feature type="transmembrane region" description="Helical" evidence="5">
    <location>
        <begin position="238"/>
        <end position="259"/>
    </location>
</feature>
<dbReference type="eggNOG" id="COG1007">
    <property type="taxonomic scope" value="Bacteria"/>
</dbReference>
<keyword evidence="5" id="KW-0997">Cell inner membrane</keyword>
<name>C6C9B5_MUSP7</name>
<feature type="transmembrane region" description="Helical" evidence="5">
    <location>
        <begin position="128"/>
        <end position="147"/>
    </location>
</feature>
<keyword evidence="5" id="KW-0830">Ubiquinone</keyword>
<evidence type="ECO:0000313" key="8">
    <source>
        <dbReference type="EMBL" id="ACS86315.1"/>
    </source>
</evidence>
<dbReference type="EC" id="7.1.1.-" evidence="5"/>
<comment type="similarity">
    <text evidence="5">Belongs to the complex I subunit 2 family.</text>
</comment>
<dbReference type="InterPro" id="IPR001750">
    <property type="entry name" value="ND/Mrp_TM"/>
</dbReference>
<evidence type="ECO:0000256" key="4">
    <source>
        <dbReference type="ARBA" id="ARBA00023136"/>
    </source>
</evidence>
<keyword evidence="3 5" id="KW-1133">Transmembrane helix</keyword>
<comment type="subunit">
    <text evidence="5">NDH-1 is composed of 13 different subunits. Subunits NuoA, H, J, K, L, M, N constitute the membrane sector of the complex.</text>
</comment>
<dbReference type="HOGENOM" id="CLU_007100_1_5_6"/>
<dbReference type="GO" id="GO:0008137">
    <property type="term" value="F:NADH dehydrogenase (ubiquinone) activity"/>
    <property type="evidence" value="ECO:0007669"/>
    <property type="project" value="InterPro"/>
</dbReference>
<proteinExistence type="inferred from homology"/>
<evidence type="ECO:0000256" key="6">
    <source>
        <dbReference type="RuleBase" id="RU000320"/>
    </source>
</evidence>
<comment type="catalytic activity">
    <reaction evidence="5">
        <text>a quinone + NADH + 5 H(+)(in) = a quinol + NAD(+) + 4 H(+)(out)</text>
        <dbReference type="Rhea" id="RHEA:57888"/>
        <dbReference type="ChEBI" id="CHEBI:15378"/>
        <dbReference type="ChEBI" id="CHEBI:24646"/>
        <dbReference type="ChEBI" id="CHEBI:57540"/>
        <dbReference type="ChEBI" id="CHEBI:57945"/>
        <dbReference type="ChEBI" id="CHEBI:132124"/>
    </reaction>
</comment>
<dbReference type="InterPro" id="IPR010096">
    <property type="entry name" value="NADH-Q_OxRdtase_suN/2"/>
</dbReference>
<accession>C6C9B5</accession>
<dbReference type="GO" id="GO:0012505">
    <property type="term" value="C:endomembrane system"/>
    <property type="evidence" value="ECO:0007669"/>
    <property type="project" value="UniProtKB-SubCell"/>
</dbReference>
<dbReference type="Pfam" id="PF00361">
    <property type="entry name" value="Proton_antipo_M"/>
    <property type="match status" value="1"/>
</dbReference>
<dbReference type="GO" id="GO:0005886">
    <property type="term" value="C:plasma membrane"/>
    <property type="evidence" value="ECO:0007669"/>
    <property type="project" value="UniProtKB-SubCell"/>
</dbReference>
<feature type="transmembrane region" description="Helical" evidence="5">
    <location>
        <begin position="35"/>
        <end position="55"/>
    </location>
</feature>
<evidence type="ECO:0000256" key="2">
    <source>
        <dbReference type="ARBA" id="ARBA00022692"/>
    </source>
</evidence>
<keyword evidence="4 5" id="KW-0472">Membrane</keyword>
<dbReference type="GO" id="GO:0048038">
    <property type="term" value="F:quinone binding"/>
    <property type="evidence" value="ECO:0007669"/>
    <property type="project" value="UniProtKB-KW"/>
</dbReference>
<feature type="transmembrane region" description="Helical" evidence="5">
    <location>
        <begin position="198"/>
        <end position="226"/>
    </location>
</feature>
<dbReference type="PANTHER" id="PTHR22773">
    <property type="entry name" value="NADH DEHYDROGENASE"/>
    <property type="match status" value="1"/>
</dbReference>
<keyword evidence="5" id="KW-0874">Quinone</keyword>
<keyword evidence="5" id="KW-0813">Transport</keyword>
<keyword evidence="5" id="KW-1278">Translocase</keyword>
<feature type="transmembrane region" description="Helical" evidence="5">
    <location>
        <begin position="328"/>
        <end position="351"/>
    </location>
</feature>
<feature type="transmembrane region" description="Helical" evidence="5">
    <location>
        <begin position="447"/>
        <end position="470"/>
    </location>
</feature>
<feature type="domain" description="NADH:quinone oxidoreductase/Mrp antiporter transmembrane" evidence="7">
    <location>
        <begin position="122"/>
        <end position="420"/>
    </location>
</feature>
<evidence type="ECO:0000256" key="3">
    <source>
        <dbReference type="ARBA" id="ARBA00022989"/>
    </source>
</evidence>
<dbReference type="KEGG" id="dda:Dd703_2538"/>
<feature type="transmembrane region" description="Helical" evidence="5">
    <location>
        <begin position="371"/>
        <end position="394"/>
    </location>
</feature>
<keyword evidence="5" id="KW-0520">NAD</keyword>
<dbReference type="Proteomes" id="UP000002734">
    <property type="component" value="Chromosome"/>
</dbReference>
<sequence>MTITLQQLIALSPLLIVGLTVVVVMLCIAWRRNHFVNATLTVIGLNIALLSLYLVSQAGTMDVTPLLRVDGFSMFYTGLVLAASLATSTFAYPWLEGYPDNKDEFYLLVLIAAMGGILLASANHLMALFIGIELISLPLFGLVGYAFRQKRSLEAGIKYMLLSAGASSFLLFGMALVYADSGSLSFASLGKSLSDHQIHTPLLLAGLGMMVVGLGFKLSLVPFHLWTPDVYQGAPAPVSTFLATASKIAIFGAVMRLFLYAPMVDSESVRTALGIIAFASILFGNLMAVAQSNIKRLLGYSSIAHLGYLLVALIAVQSHQLALETIGVYLTGYLFSSLGAFGVVSLMSSPYSGPDADSLFSYRGLFWHKPILSAVMTVMMLSLAGIPMTLGFFGKFYVLAVGVNAHLWWLTAAVVVGSAIGLYYYLRVMVSLYLTAPQTLKRDTPSNWALTAGGVVVLISSVLVLILGIYPQPLITLVQLAQPLM</sequence>
<dbReference type="GO" id="GO:0050136">
    <property type="term" value="F:NADH dehydrogenase (quinone) (non-electrogenic) activity"/>
    <property type="evidence" value="ECO:0007669"/>
    <property type="project" value="UniProtKB-UniRule"/>
</dbReference>
<evidence type="ECO:0000313" key="9">
    <source>
        <dbReference type="Proteomes" id="UP000002734"/>
    </source>
</evidence>
<organism evidence="8 9">
    <name type="scientific">Musicola paradisiaca (strain Ech703)</name>
    <name type="common">Dickeya paradisiaca</name>
    <name type="synonym">Dickeya dadantii</name>
    <dbReference type="NCBI Taxonomy" id="579405"/>
    <lineage>
        <taxon>Bacteria</taxon>
        <taxon>Pseudomonadati</taxon>
        <taxon>Pseudomonadota</taxon>
        <taxon>Gammaproteobacteria</taxon>
        <taxon>Enterobacterales</taxon>
        <taxon>Pectobacteriaceae</taxon>
        <taxon>Musicola</taxon>
    </lineage>
</organism>
<keyword evidence="9" id="KW-1185">Reference proteome</keyword>
<reference evidence="8" key="1">
    <citation type="submission" date="2009-06" db="EMBL/GenBank/DDBJ databases">
        <title>Complete sequence of Dickeya dadantii Ech703.</title>
        <authorList>
            <consortium name="US DOE Joint Genome Institute"/>
            <person name="Lucas S."/>
            <person name="Copeland A."/>
            <person name="Lapidus A."/>
            <person name="Glavina del Rio T."/>
            <person name="Dalin E."/>
            <person name="Tice H."/>
            <person name="Bruce D."/>
            <person name="Goodwin L."/>
            <person name="Pitluck S."/>
            <person name="Chertkov O."/>
            <person name="Brettin T."/>
            <person name="Detter J.C."/>
            <person name="Han C."/>
            <person name="Larimer F."/>
            <person name="Land M."/>
            <person name="Hauser L."/>
            <person name="Kyrpides N."/>
            <person name="Mikhailova N."/>
            <person name="Balakrishnan V."/>
            <person name="Glasner J."/>
            <person name="Perna N.T."/>
        </authorList>
    </citation>
    <scope>NUCLEOTIDE SEQUENCE [LARGE SCALE GENOMIC DNA]</scope>
    <source>
        <strain evidence="8">Ech703</strain>
    </source>
</reference>
<dbReference type="STRING" id="579405.Dd703_2538"/>
<keyword evidence="2 5" id="KW-0812">Transmembrane</keyword>
<evidence type="ECO:0000256" key="1">
    <source>
        <dbReference type="ARBA" id="ARBA00004127"/>
    </source>
</evidence>
<feature type="transmembrane region" description="Helical" evidence="5">
    <location>
        <begin position="105"/>
        <end position="122"/>
    </location>
</feature>
<feature type="transmembrane region" description="Helical" evidence="5">
    <location>
        <begin position="75"/>
        <end position="93"/>
    </location>
</feature>
<keyword evidence="5" id="KW-1003">Cell membrane</keyword>
<comment type="subcellular location">
    <subcellularLocation>
        <location evidence="5">Cell inner membrane</location>
        <topology evidence="5">Multi-pass membrane protein</topology>
    </subcellularLocation>
    <subcellularLocation>
        <location evidence="1">Endomembrane system</location>
        <topology evidence="1">Multi-pass membrane protein</topology>
    </subcellularLocation>
    <subcellularLocation>
        <location evidence="6">Membrane</location>
        <topology evidence="6">Multi-pass membrane protein</topology>
    </subcellularLocation>
</comment>
<dbReference type="NCBIfam" id="TIGR01770">
    <property type="entry name" value="NDH_I_N"/>
    <property type="match status" value="1"/>
</dbReference>
<dbReference type="RefSeq" id="WP_015854221.1">
    <property type="nucleotide sequence ID" value="NC_012880.1"/>
</dbReference>
<gene>
    <name evidence="5" type="primary">nuoN</name>
    <name evidence="8" type="ordered locus">Dd703_2538</name>
</gene>
<protein>
    <recommendedName>
        <fullName evidence="5">NADH-quinone oxidoreductase subunit N</fullName>
        <ecNumber evidence="5">7.1.1.-</ecNumber>
    </recommendedName>
    <alternativeName>
        <fullName evidence="5">NADH dehydrogenase I subunit N</fullName>
    </alternativeName>
    <alternativeName>
        <fullName evidence="5">NDH-1 subunit N</fullName>
    </alternativeName>
</protein>
<dbReference type="EMBL" id="CP001654">
    <property type="protein sequence ID" value="ACS86315.1"/>
    <property type="molecule type" value="Genomic_DNA"/>
</dbReference>
<dbReference type="HAMAP" id="MF_00445">
    <property type="entry name" value="NDH1_NuoN_1"/>
    <property type="match status" value="1"/>
</dbReference>
<feature type="transmembrane region" description="Helical" evidence="5">
    <location>
        <begin position="406"/>
        <end position="426"/>
    </location>
</feature>
<feature type="transmembrane region" description="Helical" evidence="5">
    <location>
        <begin position="271"/>
        <end position="290"/>
    </location>
</feature>